<dbReference type="GO" id="GO:0008353">
    <property type="term" value="F:RNA polymerase II CTD heptapeptide repeat kinase activity"/>
    <property type="evidence" value="ECO:0007669"/>
    <property type="project" value="UniProtKB-EC"/>
</dbReference>
<feature type="compositionally biased region" description="Polar residues" evidence="11">
    <location>
        <begin position="1176"/>
        <end position="1186"/>
    </location>
</feature>
<dbReference type="InterPro" id="IPR011009">
    <property type="entry name" value="Kinase-like_dom_sf"/>
</dbReference>
<evidence type="ECO:0000256" key="1">
    <source>
        <dbReference type="ARBA" id="ARBA00004123"/>
    </source>
</evidence>
<keyword evidence="9" id="KW-0539">Nucleus</keyword>
<dbReference type="SUPFAM" id="SSF56112">
    <property type="entry name" value="Protein kinase-like (PK-like)"/>
    <property type="match status" value="1"/>
</dbReference>
<dbReference type="PROSITE" id="PS00108">
    <property type="entry name" value="PROTEIN_KINASE_ST"/>
    <property type="match status" value="1"/>
</dbReference>
<dbReference type="InterPro" id="IPR008271">
    <property type="entry name" value="Ser/Thr_kinase_AS"/>
</dbReference>
<feature type="compositionally biased region" description="Basic and acidic residues" evidence="11">
    <location>
        <begin position="233"/>
        <end position="242"/>
    </location>
</feature>
<feature type="compositionally biased region" description="Basic and acidic residues" evidence="11">
    <location>
        <begin position="369"/>
        <end position="451"/>
    </location>
</feature>
<dbReference type="PANTHER" id="PTHR24056:SF233">
    <property type="entry name" value="CYCLIN-DEPENDENT KINASE 9"/>
    <property type="match status" value="1"/>
</dbReference>
<feature type="compositionally biased region" description="Low complexity" evidence="11">
    <location>
        <begin position="278"/>
        <end position="288"/>
    </location>
</feature>
<comment type="catalytic activity">
    <reaction evidence="10">
        <text>[DNA-directed RNA polymerase] + ATP = phospho-[DNA-directed RNA polymerase] + ADP + H(+)</text>
        <dbReference type="Rhea" id="RHEA:10216"/>
        <dbReference type="Rhea" id="RHEA-COMP:11321"/>
        <dbReference type="Rhea" id="RHEA-COMP:11322"/>
        <dbReference type="ChEBI" id="CHEBI:15378"/>
        <dbReference type="ChEBI" id="CHEBI:30616"/>
        <dbReference type="ChEBI" id="CHEBI:43176"/>
        <dbReference type="ChEBI" id="CHEBI:68546"/>
        <dbReference type="ChEBI" id="CHEBI:456216"/>
        <dbReference type="EC" id="2.7.11.23"/>
    </reaction>
</comment>
<feature type="compositionally biased region" description="Low complexity" evidence="11">
    <location>
        <begin position="66"/>
        <end position="89"/>
    </location>
</feature>
<feature type="compositionally biased region" description="Basic residues" evidence="11">
    <location>
        <begin position="452"/>
        <end position="468"/>
    </location>
</feature>
<protein>
    <recommendedName>
        <fullName evidence="3">[RNA-polymerase]-subunit kinase</fullName>
        <ecNumber evidence="3">2.7.11.23</ecNumber>
    </recommendedName>
</protein>
<dbReference type="PANTHER" id="PTHR24056">
    <property type="entry name" value="CELL DIVISION PROTEIN KINASE"/>
    <property type="match status" value="1"/>
</dbReference>
<evidence type="ECO:0000259" key="12">
    <source>
        <dbReference type="PROSITE" id="PS50011"/>
    </source>
</evidence>
<feature type="region of interest" description="Disordered" evidence="11">
    <location>
        <begin position="1070"/>
        <end position="1111"/>
    </location>
</feature>
<dbReference type="InterPro" id="IPR000719">
    <property type="entry name" value="Prot_kinase_dom"/>
</dbReference>
<proteinExistence type="inferred from homology"/>
<evidence type="ECO:0000256" key="3">
    <source>
        <dbReference type="ARBA" id="ARBA00012409"/>
    </source>
</evidence>
<evidence type="ECO:0000256" key="7">
    <source>
        <dbReference type="ARBA" id="ARBA00022777"/>
    </source>
</evidence>
<feature type="compositionally biased region" description="Pro residues" evidence="11">
    <location>
        <begin position="1"/>
        <end position="10"/>
    </location>
</feature>
<keyword evidence="6" id="KW-0547">Nucleotide-binding</keyword>
<sequence length="1217" mass="133289">MADPDPPPAAPRSTSASSSAPSSAGGEAAGPALLSIRGAASASASGSTGESPLPPPTPPPPPPPAASSTSTAQPTTTTTTAASTKPVPAQKRPRFSIALAAAASAAAASASSTASPKSPAKSRVPSGGSKNVFAMTGKGKEKEKERKEVGEVDEEDIKALEELRRSTGLVGAGSGRSASPTTTTRGPLLPPKPVFGTSPPPPPPTTTTTNPPAANEGDLIRRRVSEGNSYSEKMMRRDRERSVSQSQSGGRGEGEEGEEREREREGWRRMDERPRSPPHGSSSSYANGHGHGHGHGYGNGNGYGRGGERERDRRDSYASPSRSARYDSPREHRPMADYDRQSQWASYDPYEGQVGLPYDQEPAPSSSSREPRRHEDGRRDREGYWAERRDDRRGDYRRGDDRREDRRGDERWQGRRDDDRSSSRRDHRDDYPRDRGYDRRPVSYHDEDRDHPSKRHKSDRSPAPRRARSRDPSRSPISVHDSPSESGTPRDPYEKSILDPRQREEVQERMRSGNVRRNEGAMRNGVMQDPRDRYADRSAPPPPPQPHHQHQQQHFPLPPPPSHLPPPPAFVPQAGFPPPPPPPALHSSFIRPEPIHAPPHTAVPAGSRPASQPSESINPSPAVGAPAPSSSRDAAPTPVSSLQPTSFALHADPLPLTMRSNRSAEELWVREMNDAEVDELVARARAESSSSSATRIERKYVGCSHISEYSLNEKLGEGTFGVVWKGMRGGNKAPVTATEAEKEKEEEEKLVKVGLRVRKGNVVALKQIIFHNEGDGLPITSVREIRILKMLDHPNVVPVVDIAYEPADAQNFSLGKTFMVFPYMDHDLAGLLENPRVKLETEHIKQYSKQLLEGTAYLHRNRILHRDMKAANLLINNKGQLMIADFGLARSIEAFEKNVEYTSCVVTRWYRPPELLLGEKRYHTPVDMWGVGCIMAEMWHRSPIFPGSSDMDQAVRIFASCGPPTDETMPGWRSLPGVEGHETVTWANNGRSVRADWAGKANDDLFGDLMDRILVLDPKKRLTANEALDHDWFWTEPFPCEPSRMPTYEASHELDRRKRVQDQHAAFGQPVQQMQQPMHARPAMPGYGNPPPQQPYPNQHASAPFNGPPPPAAFNGPPVAAYNAPPQPMANPYNAPAQQPYGGAGMGGMAGGGPHRSYAAAGPPVATVGARPTNGAYESTRPSWHSQPARPYGAPPAAAAPGRGPVVNLKQRFAKKH</sequence>
<feature type="compositionally biased region" description="Low complexity" evidence="11">
    <location>
        <begin position="11"/>
        <end position="51"/>
    </location>
</feature>
<feature type="compositionally biased region" description="Low complexity" evidence="11">
    <location>
        <begin position="1188"/>
        <end position="1205"/>
    </location>
</feature>
<feature type="compositionally biased region" description="Polar residues" evidence="11">
    <location>
        <begin position="609"/>
        <end position="618"/>
    </location>
</feature>
<keyword evidence="7" id="KW-0418">Kinase</keyword>
<evidence type="ECO:0000313" key="13">
    <source>
        <dbReference type="EMBL" id="CDR41380.1"/>
    </source>
</evidence>
<evidence type="ECO:0000256" key="11">
    <source>
        <dbReference type="SAM" id="MobiDB-lite"/>
    </source>
</evidence>
<feature type="compositionally biased region" description="Basic and acidic residues" evidence="11">
    <location>
        <begin position="324"/>
        <end position="340"/>
    </location>
</feature>
<evidence type="ECO:0000256" key="6">
    <source>
        <dbReference type="ARBA" id="ARBA00022741"/>
    </source>
</evidence>
<feature type="compositionally biased region" description="Pro residues" evidence="11">
    <location>
        <begin position="52"/>
        <end position="65"/>
    </location>
</feature>
<dbReference type="EMBL" id="LK052941">
    <property type="protein sequence ID" value="CDR41380.1"/>
    <property type="molecule type" value="Genomic_DNA"/>
</dbReference>
<comment type="similarity">
    <text evidence="2">Belongs to the protein kinase superfamily. CMGC Ser/Thr protein kinase family. CDC2/CDKX subfamily.</text>
</comment>
<evidence type="ECO:0000256" key="10">
    <source>
        <dbReference type="ARBA" id="ARBA00049280"/>
    </source>
</evidence>
<feature type="compositionally biased region" description="Pro residues" evidence="11">
    <location>
        <begin position="188"/>
        <end position="205"/>
    </location>
</feature>
<accession>A0A061AUW9</accession>
<evidence type="ECO:0000256" key="8">
    <source>
        <dbReference type="ARBA" id="ARBA00022840"/>
    </source>
</evidence>
<dbReference type="Gene3D" id="3.30.200.20">
    <property type="entry name" value="Phosphorylase Kinase, domain 1"/>
    <property type="match status" value="1"/>
</dbReference>
<dbReference type="AlphaFoldDB" id="A0A061AUW9"/>
<feature type="domain" description="Protein kinase" evidence="12">
    <location>
        <begin position="709"/>
        <end position="1033"/>
    </location>
</feature>
<feature type="compositionally biased region" description="Basic and acidic residues" evidence="11">
    <location>
        <begin position="491"/>
        <end position="520"/>
    </location>
</feature>
<dbReference type="Pfam" id="PF00069">
    <property type="entry name" value="Pkinase"/>
    <property type="match status" value="1"/>
</dbReference>
<dbReference type="Gene3D" id="1.10.510.10">
    <property type="entry name" value="Transferase(Phosphotransferase) domain 1"/>
    <property type="match status" value="1"/>
</dbReference>
<reference evidence="13" key="1">
    <citation type="journal article" date="2014" name="Genome Announc.">
        <title>Draft genome sequence of Rhodosporidium toruloides CECT1137, an oleaginous yeast of biotechnological interest.</title>
        <authorList>
            <person name="Morin N."/>
            <person name="Calcas X."/>
            <person name="Devillers H."/>
            <person name="Durrens P."/>
            <person name="Sherman D.J."/>
            <person name="Nicaud J.-M."/>
            <person name="Neuveglise C."/>
        </authorList>
    </citation>
    <scope>NUCLEOTIDE SEQUENCE</scope>
    <source>
        <strain evidence="13">CECT1137</strain>
    </source>
</reference>
<dbReference type="OrthoDB" id="28397at2759"/>
<dbReference type="FunFam" id="1.10.510.10:FF:000415">
    <property type="entry name" value="CMGC/CDK/CRK7 protein kinase, variant"/>
    <property type="match status" value="1"/>
</dbReference>
<dbReference type="GO" id="GO:0005634">
    <property type="term" value="C:nucleus"/>
    <property type="evidence" value="ECO:0007669"/>
    <property type="project" value="UniProtKB-SubCell"/>
</dbReference>
<gene>
    <name evidence="13" type="ORF">RHTO0S_06e01310g</name>
</gene>
<keyword evidence="8" id="KW-0067">ATP-binding</keyword>
<feature type="region of interest" description="Disordered" evidence="11">
    <location>
        <begin position="1"/>
        <end position="645"/>
    </location>
</feature>
<feature type="compositionally biased region" description="Basic and acidic residues" evidence="11">
    <location>
        <begin position="259"/>
        <end position="275"/>
    </location>
</feature>
<dbReference type="InterPro" id="IPR050108">
    <property type="entry name" value="CDK"/>
</dbReference>
<feature type="compositionally biased region" description="Pro residues" evidence="11">
    <location>
        <begin position="556"/>
        <end position="584"/>
    </location>
</feature>
<evidence type="ECO:0000256" key="2">
    <source>
        <dbReference type="ARBA" id="ARBA00006485"/>
    </source>
</evidence>
<dbReference type="GO" id="GO:0005524">
    <property type="term" value="F:ATP binding"/>
    <property type="evidence" value="ECO:0007669"/>
    <property type="project" value="UniProtKB-KW"/>
</dbReference>
<comment type="subcellular location">
    <subcellularLocation>
        <location evidence="1">Nucleus</location>
    </subcellularLocation>
</comment>
<feature type="compositionally biased region" description="Basic and acidic residues" evidence="11">
    <location>
        <begin position="138"/>
        <end position="150"/>
    </location>
</feature>
<feature type="compositionally biased region" description="Low complexity" evidence="11">
    <location>
        <begin position="98"/>
        <end position="122"/>
    </location>
</feature>
<dbReference type="SMART" id="SM00220">
    <property type="entry name" value="S_TKc"/>
    <property type="match status" value="1"/>
</dbReference>
<organism evidence="13">
    <name type="scientific">Rhodotorula toruloides</name>
    <name type="common">Yeast</name>
    <name type="synonym">Rhodosporidium toruloides</name>
    <dbReference type="NCBI Taxonomy" id="5286"/>
    <lineage>
        <taxon>Eukaryota</taxon>
        <taxon>Fungi</taxon>
        <taxon>Dikarya</taxon>
        <taxon>Basidiomycota</taxon>
        <taxon>Pucciniomycotina</taxon>
        <taxon>Microbotryomycetes</taxon>
        <taxon>Sporidiobolales</taxon>
        <taxon>Sporidiobolaceae</taxon>
        <taxon>Rhodotorula</taxon>
    </lineage>
</organism>
<keyword evidence="5" id="KW-0808">Transferase</keyword>
<feature type="compositionally biased region" description="Basic and acidic residues" evidence="11">
    <location>
        <begin position="306"/>
        <end position="316"/>
    </location>
</feature>
<feature type="compositionally biased region" description="Low complexity" evidence="11">
    <location>
        <begin position="1159"/>
        <end position="1170"/>
    </location>
</feature>
<name>A0A061AUW9_RHOTO</name>
<dbReference type="EC" id="2.7.11.23" evidence="3"/>
<dbReference type="GO" id="GO:0004693">
    <property type="term" value="F:cyclin-dependent protein serine/threonine kinase activity"/>
    <property type="evidence" value="ECO:0007669"/>
    <property type="project" value="TreeGrafter"/>
</dbReference>
<dbReference type="PROSITE" id="PS50011">
    <property type="entry name" value="PROTEIN_KINASE_DOM"/>
    <property type="match status" value="1"/>
</dbReference>
<keyword evidence="4" id="KW-0723">Serine/threonine-protein kinase</keyword>
<evidence type="ECO:0000256" key="4">
    <source>
        <dbReference type="ARBA" id="ARBA00022527"/>
    </source>
</evidence>
<feature type="compositionally biased region" description="Gly residues" evidence="11">
    <location>
        <begin position="295"/>
        <end position="305"/>
    </location>
</feature>
<evidence type="ECO:0000256" key="5">
    <source>
        <dbReference type="ARBA" id="ARBA00022679"/>
    </source>
</evidence>
<evidence type="ECO:0000256" key="9">
    <source>
        <dbReference type="ARBA" id="ARBA00023242"/>
    </source>
</evidence>
<feature type="region of interest" description="Disordered" evidence="11">
    <location>
        <begin position="1158"/>
        <end position="1205"/>
    </location>
</feature>
<feature type="compositionally biased region" description="Low complexity" evidence="11">
    <location>
        <begin position="619"/>
        <end position="638"/>
    </location>
</feature>